<dbReference type="Proteomes" id="UP001149090">
    <property type="component" value="Unassembled WGS sequence"/>
</dbReference>
<sequence>MPTDKNFLIRIILNISLIAILVTLVVSSIAIMFNESNGQITLDQFFLAFFATVFGLTAIAASLLTKFPYFFLQYGFLKSFVGRGLLVVYASSFAVASGQNYQFLMIIGIIGVYDGIGGIIARSHQPSQYKNDDDDSKYSKISYDVKENDNENDNGIDNENKL</sequence>
<organism evidence="3 4">
    <name type="scientific">Anaeramoeba ignava</name>
    <name type="common">Anaerobic marine amoeba</name>
    <dbReference type="NCBI Taxonomy" id="1746090"/>
    <lineage>
        <taxon>Eukaryota</taxon>
        <taxon>Metamonada</taxon>
        <taxon>Anaeramoebidae</taxon>
        <taxon>Anaeramoeba</taxon>
    </lineage>
</organism>
<dbReference type="EMBL" id="JAPDFW010000079">
    <property type="protein sequence ID" value="KAJ5072866.1"/>
    <property type="molecule type" value="Genomic_DNA"/>
</dbReference>
<gene>
    <name evidence="3" type="ORF">M0811_09312</name>
</gene>
<evidence type="ECO:0000313" key="4">
    <source>
        <dbReference type="Proteomes" id="UP001149090"/>
    </source>
</evidence>
<proteinExistence type="predicted"/>
<feature type="region of interest" description="Disordered" evidence="1">
    <location>
        <begin position="125"/>
        <end position="162"/>
    </location>
</feature>
<evidence type="ECO:0000313" key="3">
    <source>
        <dbReference type="EMBL" id="KAJ5072866.1"/>
    </source>
</evidence>
<comment type="caution">
    <text evidence="3">The sequence shown here is derived from an EMBL/GenBank/DDBJ whole genome shotgun (WGS) entry which is preliminary data.</text>
</comment>
<feature type="transmembrane region" description="Helical" evidence="2">
    <location>
        <begin position="45"/>
        <end position="64"/>
    </location>
</feature>
<accession>A0A9Q0RAC3</accession>
<keyword evidence="2" id="KW-0472">Membrane</keyword>
<name>A0A9Q0RAC3_ANAIG</name>
<evidence type="ECO:0000256" key="1">
    <source>
        <dbReference type="SAM" id="MobiDB-lite"/>
    </source>
</evidence>
<dbReference type="AlphaFoldDB" id="A0A9Q0RAC3"/>
<keyword evidence="2" id="KW-0812">Transmembrane</keyword>
<protein>
    <submittedName>
        <fullName evidence="3">Golgi apparatus membrane protein tvp15</fullName>
    </submittedName>
</protein>
<feature type="transmembrane region" description="Helical" evidence="2">
    <location>
        <begin position="101"/>
        <end position="121"/>
    </location>
</feature>
<reference evidence="3" key="1">
    <citation type="submission" date="2022-10" db="EMBL/GenBank/DDBJ databases">
        <title>Novel sulphate-reducing endosymbionts in the free-living metamonad Anaeramoeba.</title>
        <authorList>
            <person name="Jerlstrom-Hultqvist J."/>
            <person name="Cepicka I."/>
            <person name="Gallot-Lavallee L."/>
            <person name="Salas-Leiva D."/>
            <person name="Curtis B.A."/>
            <person name="Zahonova K."/>
            <person name="Pipaliya S."/>
            <person name="Dacks J."/>
            <person name="Roger A.J."/>
        </authorList>
    </citation>
    <scope>NUCLEOTIDE SEQUENCE</scope>
    <source>
        <strain evidence="3">BMAN</strain>
    </source>
</reference>
<feature type="transmembrane region" description="Helical" evidence="2">
    <location>
        <begin position="76"/>
        <end position="95"/>
    </location>
</feature>
<evidence type="ECO:0000256" key="2">
    <source>
        <dbReference type="SAM" id="Phobius"/>
    </source>
</evidence>
<keyword evidence="2" id="KW-1133">Transmembrane helix</keyword>
<keyword evidence="4" id="KW-1185">Reference proteome</keyword>
<feature type="transmembrane region" description="Helical" evidence="2">
    <location>
        <begin position="7"/>
        <end position="33"/>
    </location>
</feature>